<sequence length="793" mass="86923">MVLSKSTRGEQHDDTNDYDNTKRRTSFYKAIGPYGCQPDTAVIEEDTGDTMLGFVKDDRGLWQGDGTILYKNGAGYSGAVVDSRREGLGVYIAKGGAVYRGEWKDDEPDGMGKWEQCDSSYYVGEFKAGRKHGRGYHFSPFGGGGANSSSVGVTYYEVWSEGTLVEQSRVSQQSRTSWWGRSSSSGVEPTTTRRGSNSAHNWSDNGPVAESLARGKSAARLEGSTRISAVEGGSTAAATDFNTCPMGSWKPSRQASKSRVDSGRQQSYGSHRSSVLLPPDALGGPLGPASSSSGMGPGPRSVVEWNTEDVVRWLSRAVHLGQYGDIFRRAHISGPTLLLVSNQFLKSRLGVKSLGHRTKILAGIDQLRHDLSMSHEHGWSSRPAGQYLSSASTSGSSARLNRPLLGSTQSLSSVTAVQPTLGEVPYDTWYIPFEELEFGPRLDSRPENSPVGVYRGSWLGKDVAIRMYRAQLVNSHKWWSAVRHLDQIRHTNICLFMGVSISEPYYCIVWEFAEYGSLEDLLHFDRCPPGGKRHQVVKPPLPVSMALHVARGIAVACSYLQRIPGLGNGPGGHLDLKPSNVLVDSSFNVKLTDFCLNEIESCFLLLPGEGIRRPPHSRYDKRVETGGSRGASCIVPVAGERDDSKVTTAALDNTAASSQDEYCVTERRVLVRDASYMAPEVLRLPVWHLQLGIDYRCDVYSFGVILWELLTCRRAYAGFTNSQIRAYVGYGDGTLPRLCYSAPSDVRHLLRRCLDANPANRPTFDSAIQRLARLQGRMNTVAEDALISFMAGV</sequence>
<dbReference type="SMART" id="SM00698">
    <property type="entry name" value="MORN"/>
    <property type="match status" value="2"/>
</dbReference>
<dbReference type="Pfam" id="PF07714">
    <property type="entry name" value="PK_Tyr_Ser-Thr"/>
    <property type="match status" value="2"/>
</dbReference>
<dbReference type="SUPFAM" id="SSF82185">
    <property type="entry name" value="Histone H3 K4-specific methyltransferase SET7/9 N-terminal domain"/>
    <property type="match status" value="1"/>
</dbReference>
<keyword evidence="3" id="KW-0067">ATP-binding</keyword>
<dbReference type="InterPro" id="IPR001245">
    <property type="entry name" value="Ser-Thr/Tyr_kinase_cat_dom"/>
</dbReference>
<feature type="compositionally biased region" description="Low complexity" evidence="4">
    <location>
        <begin position="276"/>
        <end position="294"/>
    </location>
</feature>
<evidence type="ECO:0000259" key="6">
    <source>
        <dbReference type="PROSITE" id="PS50105"/>
    </source>
</evidence>
<dbReference type="GO" id="GO:0004674">
    <property type="term" value="F:protein serine/threonine kinase activity"/>
    <property type="evidence" value="ECO:0007669"/>
    <property type="project" value="TreeGrafter"/>
</dbReference>
<evidence type="ECO:0000256" key="2">
    <source>
        <dbReference type="ARBA" id="ARBA00022741"/>
    </source>
</evidence>
<proteinExistence type="predicted"/>
<dbReference type="Proteomes" id="UP000574390">
    <property type="component" value="Unassembled WGS sequence"/>
</dbReference>
<feature type="compositionally biased region" description="Low complexity" evidence="4">
    <location>
        <begin position="171"/>
        <end position="186"/>
    </location>
</feature>
<dbReference type="SMART" id="SM00220">
    <property type="entry name" value="S_TKc"/>
    <property type="match status" value="1"/>
</dbReference>
<organism evidence="7 8">
    <name type="scientific">Perkinsus olseni</name>
    <name type="common">Perkinsus atlanticus</name>
    <dbReference type="NCBI Taxonomy" id="32597"/>
    <lineage>
        <taxon>Eukaryota</taxon>
        <taxon>Sar</taxon>
        <taxon>Alveolata</taxon>
        <taxon>Perkinsozoa</taxon>
        <taxon>Perkinsea</taxon>
        <taxon>Perkinsida</taxon>
        <taxon>Perkinsidae</taxon>
        <taxon>Perkinsus</taxon>
    </lineage>
</organism>
<dbReference type="SUPFAM" id="SSF56112">
    <property type="entry name" value="Protein kinase-like (PK-like)"/>
    <property type="match status" value="1"/>
</dbReference>
<reference evidence="7 8" key="1">
    <citation type="submission" date="2020-04" db="EMBL/GenBank/DDBJ databases">
        <title>Perkinsus olseni comparative genomics.</title>
        <authorList>
            <person name="Bogema D.R."/>
        </authorList>
    </citation>
    <scope>NUCLEOTIDE SEQUENCE [LARGE SCALE GENOMIC DNA]</scope>
    <source>
        <strain evidence="7">ATCC PRA-205</strain>
    </source>
</reference>
<feature type="compositionally biased region" description="Basic and acidic residues" evidence="4">
    <location>
        <begin position="7"/>
        <end position="20"/>
    </location>
</feature>
<dbReference type="InterPro" id="IPR003409">
    <property type="entry name" value="MORN"/>
</dbReference>
<accession>A0A7J6U1Q6</accession>
<keyword evidence="1" id="KW-0677">Repeat</keyword>
<dbReference type="EMBL" id="JABANM010003120">
    <property type="protein sequence ID" value="KAF4751403.1"/>
    <property type="molecule type" value="Genomic_DNA"/>
</dbReference>
<dbReference type="PROSITE" id="PS50105">
    <property type="entry name" value="SAM_DOMAIN"/>
    <property type="match status" value="1"/>
</dbReference>
<dbReference type="Pfam" id="PF02493">
    <property type="entry name" value="MORN"/>
    <property type="match status" value="3"/>
</dbReference>
<protein>
    <submittedName>
        <fullName evidence="7">Uncharacterized protein</fullName>
    </submittedName>
</protein>
<dbReference type="InterPro" id="IPR001660">
    <property type="entry name" value="SAM"/>
</dbReference>
<feature type="domain" description="SAM" evidence="6">
    <location>
        <begin position="305"/>
        <end position="370"/>
    </location>
</feature>
<evidence type="ECO:0000313" key="7">
    <source>
        <dbReference type="EMBL" id="KAF4751403.1"/>
    </source>
</evidence>
<dbReference type="AlphaFoldDB" id="A0A7J6U1Q6"/>
<keyword evidence="2" id="KW-0547">Nucleotide-binding</keyword>
<dbReference type="SUPFAM" id="SSF47769">
    <property type="entry name" value="SAM/Pointed domain"/>
    <property type="match status" value="1"/>
</dbReference>
<dbReference type="InterPro" id="IPR000719">
    <property type="entry name" value="Prot_kinase_dom"/>
</dbReference>
<dbReference type="Gene3D" id="1.10.150.50">
    <property type="entry name" value="Transcription Factor, Ets-1"/>
    <property type="match status" value="1"/>
</dbReference>
<feature type="region of interest" description="Disordered" evidence="4">
    <location>
        <begin position="166"/>
        <end position="301"/>
    </location>
</feature>
<evidence type="ECO:0000313" key="8">
    <source>
        <dbReference type="Proteomes" id="UP000574390"/>
    </source>
</evidence>
<dbReference type="Gene3D" id="3.30.200.20">
    <property type="entry name" value="Phosphorylase Kinase, domain 1"/>
    <property type="match status" value="1"/>
</dbReference>
<comment type="caution">
    <text evidence="7">The sequence shown here is derived from an EMBL/GenBank/DDBJ whole genome shotgun (WGS) entry which is preliminary data.</text>
</comment>
<dbReference type="PANTHER" id="PTHR44329">
    <property type="entry name" value="SERINE/THREONINE-PROTEIN KINASE TNNI3K-RELATED"/>
    <property type="match status" value="1"/>
</dbReference>
<dbReference type="PROSITE" id="PS50011">
    <property type="entry name" value="PROTEIN_KINASE_DOM"/>
    <property type="match status" value="1"/>
</dbReference>
<dbReference type="Gene3D" id="1.10.510.10">
    <property type="entry name" value="Transferase(Phosphotransferase) domain 1"/>
    <property type="match status" value="1"/>
</dbReference>
<dbReference type="SMART" id="SM00454">
    <property type="entry name" value="SAM"/>
    <property type="match status" value="1"/>
</dbReference>
<dbReference type="InterPro" id="IPR011009">
    <property type="entry name" value="Kinase-like_dom_sf"/>
</dbReference>
<dbReference type="GO" id="GO:0005524">
    <property type="term" value="F:ATP binding"/>
    <property type="evidence" value="ECO:0007669"/>
    <property type="project" value="UniProtKB-KW"/>
</dbReference>
<dbReference type="InterPro" id="IPR013761">
    <property type="entry name" value="SAM/pointed_sf"/>
</dbReference>
<dbReference type="Pfam" id="PF07647">
    <property type="entry name" value="SAM_2"/>
    <property type="match status" value="1"/>
</dbReference>
<gene>
    <name evidence="7" type="ORF">FOZ62_002956</name>
</gene>
<feature type="compositionally biased region" description="Polar residues" evidence="4">
    <location>
        <begin position="251"/>
        <end position="273"/>
    </location>
</feature>
<feature type="domain" description="Protein kinase" evidence="5">
    <location>
        <begin position="415"/>
        <end position="774"/>
    </location>
</feature>
<evidence type="ECO:0000256" key="3">
    <source>
        <dbReference type="ARBA" id="ARBA00022840"/>
    </source>
</evidence>
<feature type="region of interest" description="Disordered" evidence="4">
    <location>
        <begin position="1"/>
        <end position="20"/>
    </location>
</feature>
<dbReference type="Gene3D" id="2.20.110.10">
    <property type="entry name" value="Histone H3 K4-specific methyltransferase SET7/9 N-terminal domain"/>
    <property type="match status" value="1"/>
</dbReference>
<evidence type="ECO:0000259" key="5">
    <source>
        <dbReference type="PROSITE" id="PS50011"/>
    </source>
</evidence>
<name>A0A7J6U1Q6_PEROL</name>
<dbReference type="InterPro" id="IPR051681">
    <property type="entry name" value="Ser/Thr_Kinases-Pseudokinases"/>
</dbReference>
<evidence type="ECO:0000256" key="4">
    <source>
        <dbReference type="SAM" id="MobiDB-lite"/>
    </source>
</evidence>
<dbReference type="PANTHER" id="PTHR44329:SF298">
    <property type="entry name" value="MIXED LINEAGE KINASE DOMAIN-LIKE PROTEIN"/>
    <property type="match status" value="1"/>
</dbReference>
<feature type="compositionally biased region" description="Polar residues" evidence="4">
    <location>
        <begin position="187"/>
        <end position="204"/>
    </location>
</feature>
<evidence type="ECO:0000256" key="1">
    <source>
        <dbReference type="ARBA" id="ARBA00022737"/>
    </source>
</evidence>